<protein>
    <submittedName>
        <fullName evidence="2">Uncharacterized protein</fullName>
    </submittedName>
</protein>
<dbReference type="AlphaFoldDB" id="A0AA39TYH4"/>
<dbReference type="Proteomes" id="UP001168877">
    <property type="component" value="Unassembled WGS sequence"/>
</dbReference>
<evidence type="ECO:0000313" key="2">
    <source>
        <dbReference type="EMBL" id="KAK0608670.1"/>
    </source>
</evidence>
<evidence type="ECO:0000256" key="1">
    <source>
        <dbReference type="SAM" id="MobiDB-lite"/>
    </source>
</evidence>
<sequence length="145" mass="16309">METNIVDNTSGGESLQIQHQPELRVYSRRSNDQHKEHQPIANQENSLDEGSLNETGISSSFPPLKTSNEESLSNDLDVPIAIRKGTHSCTMHPIAKYVSYHRLSPNYRVFTTNLSSVSIPRNIQDALNHAEWKSFNCNFDSIGIL</sequence>
<keyword evidence="3" id="KW-1185">Reference proteome</keyword>
<feature type="compositionally biased region" description="Polar residues" evidence="1">
    <location>
        <begin position="52"/>
        <end position="72"/>
    </location>
</feature>
<gene>
    <name evidence="2" type="ORF">LWI29_034103</name>
</gene>
<reference evidence="2" key="1">
    <citation type="journal article" date="2022" name="Plant J.">
        <title>Strategies of tolerance reflected in two North American maple genomes.</title>
        <authorList>
            <person name="McEvoy S.L."/>
            <person name="Sezen U.U."/>
            <person name="Trouern-Trend A."/>
            <person name="McMahon S.M."/>
            <person name="Schaberg P.G."/>
            <person name="Yang J."/>
            <person name="Wegrzyn J.L."/>
            <person name="Swenson N.G."/>
        </authorList>
    </citation>
    <scope>NUCLEOTIDE SEQUENCE</scope>
    <source>
        <strain evidence="2">NS2018</strain>
    </source>
</reference>
<feature type="compositionally biased region" description="Polar residues" evidence="1">
    <location>
        <begin position="1"/>
        <end position="19"/>
    </location>
</feature>
<feature type="region of interest" description="Disordered" evidence="1">
    <location>
        <begin position="1"/>
        <end position="72"/>
    </location>
</feature>
<evidence type="ECO:0000313" key="3">
    <source>
        <dbReference type="Proteomes" id="UP001168877"/>
    </source>
</evidence>
<organism evidence="2 3">
    <name type="scientific">Acer saccharum</name>
    <name type="common">Sugar maple</name>
    <dbReference type="NCBI Taxonomy" id="4024"/>
    <lineage>
        <taxon>Eukaryota</taxon>
        <taxon>Viridiplantae</taxon>
        <taxon>Streptophyta</taxon>
        <taxon>Embryophyta</taxon>
        <taxon>Tracheophyta</taxon>
        <taxon>Spermatophyta</taxon>
        <taxon>Magnoliopsida</taxon>
        <taxon>eudicotyledons</taxon>
        <taxon>Gunneridae</taxon>
        <taxon>Pentapetalae</taxon>
        <taxon>rosids</taxon>
        <taxon>malvids</taxon>
        <taxon>Sapindales</taxon>
        <taxon>Sapindaceae</taxon>
        <taxon>Hippocastanoideae</taxon>
        <taxon>Acereae</taxon>
        <taxon>Acer</taxon>
    </lineage>
</organism>
<comment type="caution">
    <text evidence="2">The sequence shown here is derived from an EMBL/GenBank/DDBJ whole genome shotgun (WGS) entry which is preliminary data.</text>
</comment>
<proteinExistence type="predicted"/>
<accession>A0AA39TYH4</accession>
<name>A0AA39TYH4_ACESA</name>
<feature type="compositionally biased region" description="Basic and acidic residues" evidence="1">
    <location>
        <begin position="29"/>
        <end position="38"/>
    </location>
</feature>
<reference evidence="2" key="2">
    <citation type="submission" date="2023-06" db="EMBL/GenBank/DDBJ databases">
        <authorList>
            <person name="Swenson N.G."/>
            <person name="Wegrzyn J.L."/>
            <person name="Mcevoy S.L."/>
        </authorList>
    </citation>
    <scope>NUCLEOTIDE SEQUENCE</scope>
    <source>
        <strain evidence="2">NS2018</strain>
        <tissue evidence="2">Leaf</tissue>
    </source>
</reference>
<dbReference type="EMBL" id="JAUESC010000001">
    <property type="protein sequence ID" value="KAK0608670.1"/>
    <property type="molecule type" value="Genomic_DNA"/>
</dbReference>